<evidence type="ECO:0000313" key="3">
    <source>
        <dbReference type="EMBL" id="ORY16285.1"/>
    </source>
</evidence>
<protein>
    <submittedName>
        <fullName evidence="3">Uncharacterized protein</fullName>
    </submittedName>
</protein>
<feature type="transmembrane region" description="Helical" evidence="2">
    <location>
        <begin position="667"/>
        <end position="688"/>
    </location>
</feature>
<keyword evidence="2" id="KW-0472">Membrane</keyword>
<keyword evidence="2" id="KW-0812">Transmembrane</keyword>
<sequence>MWISRRQGMADGYSDGGSESDSEYETENLLAYSWLYDHERPPDFEDAYDLRMPVPAARKSAWLDDRSHCGRHHREIPNPLSADQLFLLLNEKRFDHDEKPDADRRLIYVYDPDAFYLKSLGETASGREIRELREAMENYRNMRTAFGATIRRGFTTFRLEFHLPYFSLAQSIAPSEAGNIRSKISSEWTDDHFVKWGVRHTQFSLVVTGKDNSSWIAYAFASTGNEEDDLDGRCEEFLYDGQFHSDPIFEDGSTDANLPIWDPREYFLRAVENRLNRISSEWSLLIDVLEKSVKRYRARCRMRRFDFTDRSAGVKAEDAKRDVEWTADIIDLLMLLHPRLLLTVKAWDRFIEPYGDIGYFYDMPTIQARHSLPDIMAQFDRLRTFEARLALLKEDCETNSKKLHLLIHDALAQMSGDGNSARIEAHKSAQYSAWISEAAILIIGPVALVVAFFGLQEPIAKPSNRNLRALMMSAIFSLVVINLVVYLYRKARVWQRSRARNKVSGSGNELYIGCKLSTTPYVRVLTFQFLVSVSNSVEVRYHTTCCTNQACECLPPPQMLDPGGSDPQYRYAVVTPTTSPPILPDHLLHLFESPWCIDEREQTVFDRLPKRTKGKLVAEASQPAKGWGIFYEEGWDFPKIAWMVVFVFLGSLLFGVLWAVLQKDTQGAFGIAGWWVAIGGTTLALLAIRSSRI</sequence>
<feature type="transmembrane region" description="Helical" evidence="2">
    <location>
        <begin position="431"/>
        <end position="455"/>
    </location>
</feature>
<accession>A0A1Y2A2Q4</accession>
<keyword evidence="2" id="KW-1133">Transmembrane helix</keyword>
<reference evidence="3 4" key="1">
    <citation type="submission" date="2016-07" db="EMBL/GenBank/DDBJ databases">
        <title>Pervasive Adenine N6-methylation of Active Genes in Fungi.</title>
        <authorList>
            <consortium name="DOE Joint Genome Institute"/>
            <person name="Mondo S.J."/>
            <person name="Dannebaum R.O."/>
            <person name="Kuo R.C."/>
            <person name="Labutti K."/>
            <person name="Haridas S."/>
            <person name="Kuo A."/>
            <person name="Salamov A."/>
            <person name="Ahrendt S.R."/>
            <person name="Lipzen A."/>
            <person name="Sullivan W."/>
            <person name="Andreopoulos W.B."/>
            <person name="Clum A."/>
            <person name="Lindquist E."/>
            <person name="Daum C."/>
            <person name="Ramamoorthy G.K."/>
            <person name="Gryganskyi A."/>
            <person name="Culley D."/>
            <person name="Magnuson J.K."/>
            <person name="James T.Y."/>
            <person name="O'Malley M.A."/>
            <person name="Stajich J.E."/>
            <person name="Spatafora J.W."/>
            <person name="Visel A."/>
            <person name="Grigoriev I.V."/>
        </authorList>
    </citation>
    <scope>NUCLEOTIDE SEQUENCE [LARGE SCALE GENOMIC DNA]</scope>
    <source>
        <strain evidence="3 4">CBS 115471</strain>
    </source>
</reference>
<dbReference type="STRING" id="1231657.A0A1Y2A2Q4"/>
<dbReference type="Proteomes" id="UP000193144">
    <property type="component" value="Unassembled WGS sequence"/>
</dbReference>
<evidence type="ECO:0000256" key="1">
    <source>
        <dbReference type="SAM" id="MobiDB-lite"/>
    </source>
</evidence>
<gene>
    <name evidence="3" type="ORF">BCR34DRAFT_557542</name>
</gene>
<feature type="transmembrane region" description="Helical" evidence="2">
    <location>
        <begin position="467"/>
        <end position="488"/>
    </location>
</feature>
<feature type="region of interest" description="Disordered" evidence="1">
    <location>
        <begin position="1"/>
        <end position="22"/>
    </location>
</feature>
<dbReference type="AlphaFoldDB" id="A0A1Y2A2Q4"/>
<organism evidence="3 4">
    <name type="scientific">Clohesyomyces aquaticus</name>
    <dbReference type="NCBI Taxonomy" id="1231657"/>
    <lineage>
        <taxon>Eukaryota</taxon>
        <taxon>Fungi</taxon>
        <taxon>Dikarya</taxon>
        <taxon>Ascomycota</taxon>
        <taxon>Pezizomycotina</taxon>
        <taxon>Dothideomycetes</taxon>
        <taxon>Pleosporomycetidae</taxon>
        <taxon>Pleosporales</taxon>
        <taxon>Lindgomycetaceae</taxon>
        <taxon>Clohesyomyces</taxon>
    </lineage>
</organism>
<feature type="transmembrane region" description="Helical" evidence="2">
    <location>
        <begin position="640"/>
        <end position="661"/>
    </location>
</feature>
<evidence type="ECO:0000256" key="2">
    <source>
        <dbReference type="SAM" id="Phobius"/>
    </source>
</evidence>
<comment type="caution">
    <text evidence="3">The sequence shown here is derived from an EMBL/GenBank/DDBJ whole genome shotgun (WGS) entry which is preliminary data.</text>
</comment>
<dbReference type="EMBL" id="MCFA01000019">
    <property type="protein sequence ID" value="ORY16285.1"/>
    <property type="molecule type" value="Genomic_DNA"/>
</dbReference>
<proteinExistence type="predicted"/>
<dbReference type="OrthoDB" id="5428055at2759"/>
<name>A0A1Y2A2Q4_9PLEO</name>
<evidence type="ECO:0000313" key="4">
    <source>
        <dbReference type="Proteomes" id="UP000193144"/>
    </source>
</evidence>
<keyword evidence="4" id="KW-1185">Reference proteome</keyword>